<keyword evidence="4" id="KW-0547">Nucleotide-binding</keyword>
<keyword evidence="11" id="KW-1185">Reference proteome</keyword>
<dbReference type="GO" id="GO:0016887">
    <property type="term" value="F:ATP hydrolysis activity"/>
    <property type="evidence" value="ECO:0007669"/>
    <property type="project" value="InterPro"/>
</dbReference>
<dbReference type="GO" id="GO:0015408">
    <property type="term" value="F:ABC-type ferric iron transporter activity"/>
    <property type="evidence" value="ECO:0007669"/>
    <property type="project" value="InterPro"/>
</dbReference>
<dbReference type="InterPro" id="IPR003439">
    <property type="entry name" value="ABC_transporter-like_ATP-bd"/>
</dbReference>
<dbReference type="Pfam" id="PF08402">
    <property type="entry name" value="TOBE_2"/>
    <property type="match status" value="1"/>
</dbReference>
<dbReference type="KEGG" id="naci:NUH88_00015"/>
<feature type="domain" description="ABC transporter" evidence="9">
    <location>
        <begin position="5"/>
        <end position="237"/>
    </location>
</feature>
<keyword evidence="5 10" id="KW-0067">ATP-binding</keyword>
<reference evidence="10" key="1">
    <citation type="submission" date="2022-08" db="EMBL/GenBank/DDBJ databases">
        <title>Nisaea acidiphila sp. nov., isolated from a marine algal debris and emended description of the genus Nisaea Urios et al. 2008.</title>
        <authorList>
            <person name="Kwon K."/>
        </authorList>
    </citation>
    <scope>NUCLEOTIDE SEQUENCE</scope>
    <source>
        <strain evidence="10">MEBiC11861</strain>
    </source>
</reference>
<evidence type="ECO:0000313" key="11">
    <source>
        <dbReference type="Proteomes" id="UP001060336"/>
    </source>
</evidence>
<evidence type="ECO:0000256" key="7">
    <source>
        <dbReference type="ARBA" id="ARBA00023065"/>
    </source>
</evidence>
<protein>
    <submittedName>
        <fullName evidence="10">ABC transporter ATP-binding protein</fullName>
    </submittedName>
</protein>
<dbReference type="CDD" id="cd03259">
    <property type="entry name" value="ABC_Carb_Solutes_like"/>
    <property type="match status" value="1"/>
</dbReference>
<dbReference type="InterPro" id="IPR012340">
    <property type="entry name" value="NA-bd_OB-fold"/>
</dbReference>
<dbReference type="SMART" id="SM00382">
    <property type="entry name" value="AAA"/>
    <property type="match status" value="1"/>
</dbReference>
<dbReference type="InterPro" id="IPR003593">
    <property type="entry name" value="AAA+_ATPase"/>
</dbReference>
<keyword evidence="7" id="KW-0406">Ion transport</keyword>
<dbReference type="EMBL" id="CP102480">
    <property type="protein sequence ID" value="UUX50095.1"/>
    <property type="molecule type" value="Genomic_DNA"/>
</dbReference>
<dbReference type="PROSITE" id="PS50893">
    <property type="entry name" value="ABC_TRANSPORTER_2"/>
    <property type="match status" value="1"/>
</dbReference>
<keyword evidence="3" id="KW-0410">Iron transport</keyword>
<dbReference type="SUPFAM" id="SSF52540">
    <property type="entry name" value="P-loop containing nucleoside triphosphate hydrolases"/>
    <property type="match status" value="1"/>
</dbReference>
<evidence type="ECO:0000256" key="6">
    <source>
        <dbReference type="ARBA" id="ARBA00023004"/>
    </source>
</evidence>
<dbReference type="PANTHER" id="PTHR42781">
    <property type="entry name" value="SPERMIDINE/PUTRESCINE IMPORT ATP-BINDING PROTEIN POTA"/>
    <property type="match status" value="1"/>
</dbReference>
<dbReference type="GO" id="GO:0005524">
    <property type="term" value="F:ATP binding"/>
    <property type="evidence" value="ECO:0007669"/>
    <property type="project" value="UniProtKB-KW"/>
</dbReference>
<evidence type="ECO:0000256" key="2">
    <source>
        <dbReference type="ARBA" id="ARBA00022475"/>
    </source>
</evidence>
<dbReference type="InterPro" id="IPR008995">
    <property type="entry name" value="Mo/tungstate-bd_C_term_dom"/>
</dbReference>
<keyword evidence="6" id="KW-0408">Iron</keyword>
<dbReference type="Proteomes" id="UP001060336">
    <property type="component" value="Chromosome"/>
</dbReference>
<evidence type="ECO:0000313" key="10">
    <source>
        <dbReference type="EMBL" id="UUX50095.1"/>
    </source>
</evidence>
<dbReference type="GO" id="GO:0043190">
    <property type="term" value="C:ATP-binding cassette (ABC) transporter complex"/>
    <property type="evidence" value="ECO:0007669"/>
    <property type="project" value="InterPro"/>
</dbReference>
<dbReference type="PANTHER" id="PTHR42781:SF4">
    <property type="entry name" value="SPERMIDINE_PUTRESCINE IMPORT ATP-BINDING PROTEIN POTA"/>
    <property type="match status" value="1"/>
</dbReference>
<dbReference type="InterPro" id="IPR015853">
    <property type="entry name" value="ABC_transpr_FbpC"/>
</dbReference>
<evidence type="ECO:0000256" key="4">
    <source>
        <dbReference type="ARBA" id="ARBA00022741"/>
    </source>
</evidence>
<evidence type="ECO:0000256" key="8">
    <source>
        <dbReference type="ARBA" id="ARBA00023136"/>
    </source>
</evidence>
<dbReference type="GO" id="GO:0015697">
    <property type="term" value="P:quaternary ammonium group transport"/>
    <property type="evidence" value="ECO:0007669"/>
    <property type="project" value="UniProtKB-ARBA"/>
</dbReference>
<dbReference type="AlphaFoldDB" id="A0A9J7AS58"/>
<name>A0A9J7AS58_9PROT</name>
<dbReference type="FunFam" id="3.40.50.300:FF:000425">
    <property type="entry name" value="Probable ABC transporter, ATP-binding subunit"/>
    <property type="match status" value="1"/>
</dbReference>
<sequence>MSPVLRLEGVTHRFDGIPVVDNLSLEIASGEVVCLLGPSGCGKTTALRLAAGLEQLQTGRVTLGDREVAAPSQQIPPEERGIGLVFQDYALFPHLNVADNVAFGLTSLPKPARREKALLELRRVGMEGAAEKFPHELSGGQQQRVALARALAPNPRIILLDEPYSGLDTALRSQVRDDVLHLLKESGAATLMVTHDPEEAMFMADRIAVMRDGRIVQEGSPHTLYCYPNSAFVAGFFGEVNVFSGPVKDGEVETPIGPVAAGGLSEGTTATVVVRPEGLRVTTLQAGQSDYTARVMQARLLGRSSLIHLHVQSGENGGSIEWHFHSRMPGIFLPETGTRLRIDLDPGQIFVFPASNGGAT</sequence>
<keyword evidence="2" id="KW-1003">Cell membrane</keyword>
<dbReference type="PROSITE" id="PS00211">
    <property type="entry name" value="ABC_TRANSPORTER_1"/>
    <property type="match status" value="1"/>
</dbReference>
<accession>A0A9J7AS58</accession>
<dbReference type="Gene3D" id="3.40.50.300">
    <property type="entry name" value="P-loop containing nucleotide triphosphate hydrolases"/>
    <property type="match status" value="1"/>
</dbReference>
<evidence type="ECO:0000259" key="9">
    <source>
        <dbReference type="PROSITE" id="PS50893"/>
    </source>
</evidence>
<dbReference type="Gene3D" id="2.40.50.140">
    <property type="entry name" value="Nucleic acid-binding proteins"/>
    <property type="match status" value="1"/>
</dbReference>
<gene>
    <name evidence="10" type="ORF">NUH88_00015</name>
</gene>
<keyword evidence="1" id="KW-0813">Transport</keyword>
<evidence type="ECO:0000256" key="1">
    <source>
        <dbReference type="ARBA" id="ARBA00022448"/>
    </source>
</evidence>
<dbReference type="InterPro" id="IPR027417">
    <property type="entry name" value="P-loop_NTPase"/>
</dbReference>
<dbReference type="SUPFAM" id="SSF50331">
    <property type="entry name" value="MOP-like"/>
    <property type="match status" value="1"/>
</dbReference>
<dbReference type="InterPro" id="IPR013611">
    <property type="entry name" value="Transp-assoc_OB_typ2"/>
</dbReference>
<evidence type="ECO:0000256" key="3">
    <source>
        <dbReference type="ARBA" id="ARBA00022496"/>
    </source>
</evidence>
<proteinExistence type="predicted"/>
<dbReference type="Gene3D" id="2.40.50.100">
    <property type="match status" value="1"/>
</dbReference>
<dbReference type="RefSeq" id="WP_257769111.1">
    <property type="nucleotide sequence ID" value="NZ_CP102480.1"/>
</dbReference>
<dbReference type="InterPro" id="IPR050093">
    <property type="entry name" value="ABC_SmlMolc_Importer"/>
</dbReference>
<organism evidence="10 11">
    <name type="scientific">Nisaea acidiphila</name>
    <dbReference type="NCBI Taxonomy" id="1862145"/>
    <lineage>
        <taxon>Bacteria</taxon>
        <taxon>Pseudomonadati</taxon>
        <taxon>Pseudomonadota</taxon>
        <taxon>Alphaproteobacteria</taxon>
        <taxon>Rhodospirillales</taxon>
        <taxon>Thalassobaculaceae</taxon>
        <taxon>Nisaea</taxon>
    </lineage>
</organism>
<dbReference type="Pfam" id="PF00005">
    <property type="entry name" value="ABC_tran"/>
    <property type="match status" value="1"/>
</dbReference>
<dbReference type="InterPro" id="IPR017871">
    <property type="entry name" value="ABC_transporter-like_CS"/>
</dbReference>
<keyword evidence="8" id="KW-0472">Membrane</keyword>
<evidence type="ECO:0000256" key="5">
    <source>
        <dbReference type="ARBA" id="ARBA00022840"/>
    </source>
</evidence>